<accession>A0A9P6UUN1</accession>
<evidence type="ECO:0000256" key="1">
    <source>
        <dbReference type="SAM" id="MobiDB-lite"/>
    </source>
</evidence>
<gene>
    <name evidence="2" type="ORF">BGZ97_010729</name>
</gene>
<proteinExistence type="predicted"/>
<reference evidence="2" key="1">
    <citation type="journal article" date="2020" name="Fungal Divers.">
        <title>Resolving the Mortierellaceae phylogeny through synthesis of multi-gene phylogenetics and phylogenomics.</title>
        <authorList>
            <person name="Vandepol N."/>
            <person name="Liber J."/>
            <person name="Desiro A."/>
            <person name="Na H."/>
            <person name="Kennedy M."/>
            <person name="Barry K."/>
            <person name="Grigoriev I.V."/>
            <person name="Miller A.N."/>
            <person name="O'Donnell K."/>
            <person name="Stajich J.E."/>
            <person name="Bonito G."/>
        </authorList>
    </citation>
    <scope>NUCLEOTIDE SEQUENCE</scope>
    <source>
        <strain evidence="2">NVP60</strain>
    </source>
</reference>
<dbReference type="Proteomes" id="UP000823405">
    <property type="component" value="Unassembled WGS sequence"/>
</dbReference>
<feature type="region of interest" description="Disordered" evidence="1">
    <location>
        <begin position="1"/>
        <end position="127"/>
    </location>
</feature>
<feature type="compositionally biased region" description="Basic and acidic residues" evidence="1">
    <location>
        <begin position="58"/>
        <end position="69"/>
    </location>
</feature>
<name>A0A9P6UUN1_9FUNG</name>
<dbReference type="OrthoDB" id="2442538at2759"/>
<dbReference type="EMBL" id="JAAAIN010000057">
    <property type="protein sequence ID" value="KAG0321634.1"/>
    <property type="molecule type" value="Genomic_DNA"/>
</dbReference>
<feature type="compositionally biased region" description="Acidic residues" evidence="1">
    <location>
        <begin position="96"/>
        <end position="127"/>
    </location>
</feature>
<sequence length="213" mass="23304">MGPVVVPTISITTPPTFPRSSGSSSTLGSSKSYCGGNDHDSRSSTPTRPSRLASEIVQYREEQRDDLAHHIVSQGDDGGQNGSQGSNENGGRKTGDEEENDGDDDDDDETNCCDDELEEDEEYNEEEYEEEEMYAKGGLDSSIVIQKSHVAVYEINARWGSRLMMVLVTLGGIFCALSGGLCAEHYCKDLQLCPEDYEAHGDWCGPSEIDQFL</sequence>
<dbReference type="AlphaFoldDB" id="A0A9P6UUN1"/>
<organism evidence="2 3">
    <name type="scientific">Linnemannia gamsii</name>
    <dbReference type="NCBI Taxonomy" id="64522"/>
    <lineage>
        <taxon>Eukaryota</taxon>
        <taxon>Fungi</taxon>
        <taxon>Fungi incertae sedis</taxon>
        <taxon>Mucoromycota</taxon>
        <taxon>Mortierellomycotina</taxon>
        <taxon>Mortierellomycetes</taxon>
        <taxon>Mortierellales</taxon>
        <taxon>Mortierellaceae</taxon>
        <taxon>Linnemannia</taxon>
    </lineage>
</organism>
<comment type="caution">
    <text evidence="2">The sequence shown here is derived from an EMBL/GenBank/DDBJ whole genome shotgun (WGS) entry which is preliminary data.</text>
</comment>
<protein>
    <submittedName>
        <fullName evidence="2">Uncharacterized protein</fullName>
    </submittedName>
</protein>
<keyword evidence="3" id="KW-1185">Reference proteome</keyword>
<feature type="compositionally biased region" description="Low complexity" evidence="1">
    <location>
        <begin position="1"/>
        <end position="32"/>
    </location>
</feature>
<evidence type="ECO:0000313" key="3">
    <source>
        <dbReference type="Proteomes" id="UP000823405"/>
    </source>
</evidence>
<evidence type="ECO:0000313" key="2">
    <source>
        <dbReference type="EMBL" id="KAG0321634.1"/>
    </source>
</evidence>